<feature type="domain" description="Integrase catalytic" evidence="1">
    <location>
        <begin position="133"/>
        <end position="306"/>
    </location>
</feature>
<evidence type="ECO:0000259" key="1">
    <source>
        <dbReference type="PROSITE" id="PS50994"/>
    </source>
</evidence>
<dbReference type="InterPro" id="IPR012337">
    <property type="entry name" value="RNaseH-like_sf"/>
</dbReference>
<dbReference type="EMBL" id="CAACVI010000006">
    <property type="protein sequence ID" value="VEN73271.1"/>
    <property type="molecule type" value="Genomic_DNA"/>
</dbReference>
<dbReference type="Pfam" id="PF13683">
    <property type="entry name" value="rve_3"/>
    <property type="match status" value="1"/>
</dbReference>
<dbReference type="PROSITE" id="PS50994">
    <property type="entry name" value="INTEGRASE"/>
    <property type="match status" value="1"/>
</dbReference>
<dbReference type="SUPFAM" id="SSF53098">
    <property type="entry name" value="Ribonuclease H-like"/>
    <property type="match status" value="1"/>
</dbReference>
<dbReference type="Gene3D" id="3.30.420.10">
    <property type="entry name" value="Ribonuclease H-like superfamily/Ribonuclease H"/>
    <property type="match status" value="1"/>
</dbReference>
<dbReference type="PANTHER" id="PTHR47515:SF2">
    <property type="entry name" value="INTEGRASE CORE DOMAIN PROTEIN"/>
    <property type="match status" value="1"/>
</dbReference>
<dbReference type="InterPro" id="IPR036397">
    <property type="entry name" value="RNaseH_sf"/>
</dbReference>
<reference evidence="2" key="1">
    <citation type="submission" date="2019-01" db="EMBL/GenBank/DDBJ databases">
        <authorList>
            <consortium name="Genoscope - CEA"/>
            <person name="William W."/>
        </authorList>
    </citation>
    <scope>NUCLEOTIDE SEQUENCE</scope>
    <source>
        <strain evidence="2">CR-1</strain>
    </source>
</reference>
<sequence length="354" mass="40880">MKDDVKKRIQAVRRFLAGEKPDAICVSMVRSKSWLYKWINRYNENDEGWHNSFSRRPNKITNRTPGEIETIIKAIRVNLHKRNLFCGAQAILWEMEDMGVFPLPSLRTINRILSRNNLIRRRDGKYTAKGTSYPKLPSLLANQSHQMDLIGPCYLTGPIRFYGLNVIDTATARCGLHSLSTKSGGDVLHGTWSIWTRIGIPNNIQVDNAMTFCGSPKYPRVMSQFVRLCLHHGVEPWFIPVSEPWRNGVIEKFNDLYRRMFLGKTLMATKAELRDGTLAFEQRHNSKYRYSKLGGKTPLKALAAMKAKLRFPSQEDKPHQRLKKPKSGRCHLVRLVRSDLRVNIFGEMFPVRRQ</sequence>
<dbReference type="AlphaFoldDB" id="A0A484HK69"/>
<evidence type="ECO:0000313" key="2">
    <source>
        <dbReference type="EMBL" id="VEN73271.1"/>
    </source>
</evidence>
<dbReference type="InterPro" id="IPR009057">
    <property type="entry name" value="Homeodomain-like_sf"/>
</dbReference>
<accession>A0A484HK69</accession>
<dbReference type="SUPFAM" id="SSF46689">
    <property type="entry name" value="Homeodomain-like"/>
    <property type="match status" value="1"/>
</dbReference>
<dbReference type="PANTHER" id="PTHR47515">
    <property type="entry name" value="LOW CALCIUM RESPONSE LOCUS PROTEIN T"/>
    <property type="match status" value="1"/>
</dbReference>
<organism evidence="2">
    <name type="scientific">uncultured Desulfobacteraceae bacterium</name>
    <dbReference type="NCBI Taxonomy" id="218296"/>
    <lineage>
        <taxon>Bacteria</taxon>
        <taxon>Pseudomonadati</taxon>
        <taxon>Thermodesulfobacteriota</taxon>
        <taxon>Desulfobacteria</taxon>
        <taxon>Desulfobacterales</taxon>
        <taxon>Desulfobacteraceae</taxon>
        <taxon>environmental samples</taxon>
    </lineage>
</organism>
<name>A0A484HK69_9BACT</name>
<dbReference type="GO" id="GO:0015074">
    <property type="term" value="P:DNA integration"/>
    <property type="evidence" value="ECO:0007669"/>
    <property type="project" value="InterPro"/>
</dbReference>
<protein>
    <submittedName>
        <fullName evidence="2">Transposase</fullName>
    </submittedName>
</protein>
<gene>
    <name evidence="2" type="ORF">EPICR_140032</name>
</gene>
<proteinExistence type="predicted"/>
<dbReference type="InterPro" id="IPR001584">
    <property type="entry name" value="Integrase_cat-core"/>
</dbReference>
<dbReference type="GO" id="GO:0003676">
    <property type="term" value="F:nucleic acid binding"/>
    <property type="evidence" value="ECO:0007669"/>
    <property type="project" value="InterPro"/>
</dbReference>
<dbReference type="Pfam" id="PF13384">
    <property type="entry name" value="HTH_23"/>
    <property type="match status" value="1"/>
</dbReference>